<sequence>MNLKQAVKIVAMVCILAGIIVATVSSWALHRAMQAVKNPTKRTAEDLLYQVNLFFGGTTGLYDLDVIFQILIACSATALAGGFLQFLMSFWLLMASVRGGRKMALIWVLVHIFILLAIGGSFLCILTNELQITIALQVFLPITGIDSLLIIVFCWIVFTFSQGDEDDDDSIGRSRTFFNPPEMNVSVVETTKPPRGSPVRTPRRAAKEAEARAPPMQTDF</sequence>
<evidence type="ECO:0000313" key="3">
    <source>
        <dbReference type="EMBL" id="CAG7734672.1"/>
    </source>
</evidence>
<gene>
    <name evidence="3" type="ORF">AFUS01_LOCUS23049</name>
</gene>
<comment type="caution">
    <text evidence="3">The sequence shown here is derived from an EMBL/GenBank/DDBJ whole genome shotgun (WGS) entry which is preliminary data.</text>
</comment>
<organism evidence="3 4">
    <name type="scientific">Allacma fusca</name>
    <dbReference type="NCBI Taxonomy" id="39272"/>
    <lineage>
        <taxon>Eukaryota</taxon>
        <taxon>Metazoa</taxon>
        <taxon>Ecdysozoa</taxon>
        <taxon>Arthropoda</taxon>
        <taxon>Hexapoda</taxon>
        <taxon>Collembola</taxon>
        <taxon>Symphypleona</taxon>
        <taxon>Sminthuridae</taxon>
        <taxon>Allacma</taxon>
    </lineage>
</organism>
<evidence type="ECO:0008006" key="5">
    <source>
        <dbReference type="Google" id="ProtNLM"/>
    </source>
</evidence>
<keyword evidence="2" id="KW-1133">Transmembrane helix</keyword>
<feature type="transmembrane region" description="Helical" evidence="2">
    <location>
        <begin position="105"/>
        <end position="128"/>
    </location>
</feature>
<keyword evidence="2" id="KW-0472">Membrane</keyword>
<keyword evidence="4" id="KW-1185">Reference proteome</keyword>
<feature type="transmembrane region" description="Helical" evidence="2">
    <location>
        <begin position="9"/>
        <end position="29"/>
    </location>
</feature>
<evidence type="ECO:0000256" key="1">
    <source>
        <dbReference type="SAM" id="MobiDB-lite"/>
    </source>
</evidence>
<dbReference type="OrthoDB" id="8248355at2759"/>
<name>A0A8J2PF31_9HEXA</name>
<feature type="transmembrane region" description="Helical" evidence="2">
    <location>
        <begin position="66"/>
        <end position="93"/>
    </location>
</feature>
<protein>
    <recommendedName>
        <fullName evidence="5">Transmembrane protein</fullName>
    </recommendedName>
</protein>
<keyword evidence="2" id="KW-0812">Transmembrane</keyword>
<dbReference type="Proteomes" id="UP000708208">
    <property type="component" value="Unassembled WGS sequence"/>
</dbReference>
<feature type="transmembrane region" description="Helical" evidence="2">
    <location>
        <begin position="134"/>
        <end position="158"/>
    </location>
</feature>
<dbReference type="EMBL" id="CAJVCH010274281">
    <property type="protein sequence ID" value="CAG7734672.1"/>
    <property type="molecule type" value="Genomic_DNA"/>
</dbReference>
<proteinExistence type="predicted"/>
<accession>A0A8J2PF31</accession>
<evidence type="ECO:0000313" key="4">
    <source>
        <dbReference type="Proteomes" id="UP000708208"/>
    </source>
</evidence>
<reference evidence="3" key="1">
    <citation type="submission" date="2021-06" db="EMBL/GenBank/DDBJ databases">
        <authorList>
            <person name="Hodson N. C."/>
            <person name="Mongue J. A."/>
            <person name="Jaron S. K."/>
        </authorList>
    </citation>
    <scope>NUCLEOTIDE SEQUENCE</scope>
</reference>
<feature type="region of interest" description="Disordered" evidence="1">
    <location>
        <begin position="188"/>
        <end position="220"/>
    </location>
</feature>
<dbReference type="AlphaFoldDB" id="A0A8J2PF31"/>
<evidence type="ECO:0000256" key="2">
    <source>
        <dbReference type="SAM" id="Phobius"/>
    </source>
</evidence>